<dbReference type="PANTHER" id="PTHR43434:SF19">
    <property type="entry name" value="PHOSPHONOACETALDEHYDE HYDROLASE"/>
    <property type="match status" value="1"/>
</dbReference>
<dbReference type="OrthoDB" id="5504491at2"/>
<comment type="caution">
    <text evidence="1">The sequence shown here is derived from an EMBL/GenBank/DDBJ whole genome shotgun (WGS) entry which is preliminary data.</text>
</comment>
<dbReference type="InterPro" id="IPR023198">
    <property type="entry name" value="PGP-like_dom2"/>
</dbReference>
<keyword evidence="2" id="KW-1185">Reference proteome</keyword>
<dbReference type="PANTHER" id="PTHR43434">
    <property type="entry name" value="PHOSPHOGLYCOLATE PHOSPHATASE"/>
    <property type="match status" value="1"/>
</dbReference>
<dbReference type="InterPro" id="IPR023214">
    <property type="entry name" value="HAD_sf"/>
</dbReference>
<dbReference type="GO" id="GO:0006281">
    <property type="term" value="P:DNA repair"/>
    <property type="evidence" value="ECO:0007669"/>
    <property type="project" value="TreeGrafter"/>
</dbReference>
<proteinExistence type="predicted"/>
<dbReference type="InterPro" id="IPR050155">
    <property type="entry name" value="HAD-like_hydrolase_sf"/>
</dbReference>
<name>A0A1V9FIM7_9BACT</name>
<dbReference type="InterPro" id="IPR041492">
    <property type="entry name" value="HAD_2"/>
</dbReference>
<dbReference type="SUPFAM" id="SSF56784">
    <property type="entry name" value="HAD-like"/>
    <property type="match status" value="1"/>
</dbReference>
<dbReference type="SFLD" id="SFLDS00003">
    <property type="entry name" value="Haloacid_Dehalogenase"/>
    <property type="match status" value="1"/>
</dbReference>
<dbReference type="GO" id="GO:0008967">
    <property type="term" value="F:phosphoglycolate phosphatase activity"/>
    <property type="evidence" value="ECO:0007669"/>
    <property type="project" value="TreeGrafter"/>
</dbReference>
<dbReference type="Pfam" id="PF13419">
    <property type="entry name" value="HAD_2"/>
    <property type="match status" value="1"/>
</dbReference>
<reference evidence="1 2" key="1">
    <citation type="submission" date="2016-03" db="EMBL/GenBank/DDBJ databases">
        <title>Niastella vici sp. nov., isolated from farmland soil.</title>
        <authorList>
            <person name="Chen L."/>
            <person name="Wang D."/>
            <person name="Yang S."/>
            <person name="Wang G."/>
        </authorList>
    </citation>
    <scope>NUCLEOTIDE SEQUENCE [LARGE SCALE GENOMIC DNA]</scope>
    <source>
        <strain evidence="1 2">DJ57</strain>
    </source>
</reference>
<evidence type="ECO:0000313" key="2">
    <source>
        <dbReference type="Proteomes" id="UP000192796"/>
    </source>
</evidence>
<sequence length="218" mass="24550">MTQLVVFDIAGTTVRDTGLVAKAFIDAFNEFNIDVPVMTVNQFMGFRKKDAIRMLLPQQNEELAEQIHDAFTRNMLHIYENDPELQPLPYAETVFQQLKQRGIKIALNTGFTRTVTNTILQRLQWTIPETIDMVVCSDEVPEGRPYPFMIKTIMQQLAVTDSQTVVKVGDTKVDVEEGRNAGCGLVVSVTTGACPRSELELYKPDRIIDTLAELLTLL</sequence>
<dbReference type="Gene3D" id="1.10.150.240">
    <property type="entry name" value="Putative phosphatase, domain 2"/>
    <property type="match status" value="1"/>
</dbReference>
<dbReference type="SFLD" id="SFLDG01129">
    <property type="entry name" value="C1.5:_HAD__Beta-PGM__Phosphata"/>
    <property type="match status" value="1"/>
</dbReference>
<dbReference type="NCBIfam" id="TIGR01549">
    <property type="entry name" value="HAD-SF-IA-v1"/>
    <property type="match status" value="1"/>
</dbReference>
<dbReference type="InterPro" id="IPR006439">
    <property type="entry name" value="HAD-SF_hydro_IA"/>
</dbReference>
<dbReference type="EMBL" id="LVYD01000102">
    <property type="protein sequence ID" value="OQP58202.1"/>
    <property type="molecule type" value="Genomic_DNA"/>
</dbReference>
<dbReference type="AlphaFoldDB" id="A0A1V9FIM7"/>
<dbReference type="RefSeq" id="WP_081155349.1">
    <property type="nucleotide sequence ID" value="NZ_LVYD01000102.1"/>
</dbReference>
<evidence type="ECO:0000313" key="1">
    <source>
        <dbReference type="EMBL" id="OQP58202.1"/>
    </source>
</evidence>
<dbReference type="GO" id="GO:0005829">
    <property type="term" value="C:cytosol"/>
    <property type="evidence" value="ECO:0007669"/>
    <property type="project" value="TreeGrafter"/>
</dbReference>
<gene>
    <name evidence="1" type="ORF">A3860_07710</name>
</gene>
<evidence type="ECO:0008006" key="3">
    <source>
        <dbReference type="Google" id="ProtNLM"/>
    </source>
</evidence>
<dbReference type="Proteomes" id="UP000192796">
    <property type="component" value="Unassembled WGS sequence"/>
</dbReference>
<organism evidence="1 2">
    <name type="scientific">Niastella vici</name>
    <dbReference type="NCBI Taxonomy" id="1703345"/>
    <lineage>
        <taxon>Bacteria</taxon>
        <taxon>Pseudomonadati</taxon>
        <taxon>Bacteroidota</taxon>
        <taxon>Chitinophagia</taxon>
        <taxon>Chitinophagales</taxon>
        <taxon>Chitinophagaceae</taxon>
        <taxon>Niastella</taxon>
    </lineage>
</organism>
<accession>A0A1V9FIM7</accession>
<dbReference type="STRING" id="1703345.A3860_07710"/>
<protein>
    <recommendedName>
        <fullName evidence="3">Phosphonoacetaldehyde hydrolase</fullName>
    </recommendedName>
</protein>
<dbReference type="InterPro" id="IPR036412">
    <property type="entry name" value="HAD-like_sf"/>
</dbReference>
<dbReference type="Gene3D" id="3.40.50.1000">
    <property type="entry name" value="HAD superfamily/HAD-like"/>
    <property type="match status" value="1"/>
</dbReference>